<evidence type="ECO:0000256" key="7">
    <source>
        <dbReference type="SAM" id="Phobius"/>
    </source>
</evidence>
<reference evidence="9 10" key="1">
    <citation type="submission" date="2017-12" db="EMBL/GenBank/DDBJ databases">
        <title>Phylogenetic diversity of female urinary microbiome.</title>
        <authorList>
            <person name="Thomas-White K."/>
            <person name="Wolfe A.J."/>
        </authorList>
    </citation>
    <scope>NUCLEOTIDE SEQUENCE [LARGE SCALE GENOMIC DNA]</scope>
    <source>
        <strain evidence="9 10">UMB0112</strain>
    </source>
</reference>
<evidence type="ECO:0000256" key="6">
    <source>
        <dbReference type="RuleBase" id="RU004057"/>
    </source>
</evidence>
<evidence type="ECO:0000256" key="1">
    <source>
        <dbReference type="ARBA" id="ARBA00004429"/>
    </source>
</evidence>
<keyword evidence="3 7" id="KW-0812">Transmembrane</keyword>
<keyword evidence="6" id="KW-0653">Protein transport</keyword>
<gene>
    <name evidence="9" type="ORF">CYJ41_01270</name>
</gene>
<evidence type="ECO:0000259" key="8">
    <source>
        <dbReference type="Pfam" id="PF01618"/>
    </source>
</evidence>
<feature type="transmembrane region" description="Helical" evidence="7">
    <location>
        <begin position="129"/>
        <end position="151"/>
    </location>
</feature>
<dbReference type="EMBL" id="PKHU01000001">
    <property type="protein sequence ID" value="PKZ30099.1"/>
    <property type="molecule type" value="Genomic_DNA"/>
</dbReference>
<sequence>MESKNEISDEFSLLKESKRSLFGVYIKIVFIPVLVFLIFLSGYLNYISLKVEFHSIIMLGFLLFIALIFARHNAEYGCCLFESRSDIFKDELKKYIMSHLTIIGNSKKSNSSFELFSDNFTNNLRNENYASVAAGVFPMLGILGTFISIAISMPHFSSTNINSLEAEIAQLLGGVGTAFYVSIYGIFLALWWIYFEKKGLSRFESIVYKYKSVTKNFFWEKDEISQSLMSEILNQNEKVANSFETVFNTEFTKNLRIAMKENFHTFEEMLEMQKNSLKITSSSLNETISLFANISEISKNLNKDFEKMLNSFSKLVDDTNEIYVNLSIQFEKLLSFNDKRDTNLQDLADKLIYGLEEFKTSLENFNKNILNKQNETQNMFKQSVIKSVDEIKKVVDSLKKEKNTNANIIEELKISLDNVEKKDSRK</sequence>
<evidence type="ECO:0000256" key="4">
    <source>
        <dbReference type="ARBA" id="ARBA00022989"/>
    </source>
</evidence>
<dbReference type="Proteomes" id="UP000234639">
    <property type="component" value="Unassembled WGS sequence"/>
</dbReference>
<comment type="subcellular location">
    <subcellularLocation>
        <location evidence="1">Cell inner membrane</location>
        <topology evidence="1">Multi-pass membrane protein</topology>
    </subcellularLocation>
    <subcellularLocation>
        <location evidence="6">Membrane</location>
        <topology evidence="6">Multi-pass membrane protein</topology>
    </subcellularLocation>
</comment>
<evidence type="ECO:0000256" key="5">
    <source>
        <dbReference type="ARBA" id="ARBA00023136"/>
    </source>
</evidence>
<evidence type="ECO:0000256" key="3">
    <source>
        <dbReference type="ARBA" id="ARBA00022692"/>
    </source>
</evidence>
<feature type="transmembrane region" description="Helical" evidence="7">
    <location>
        <begin position="171"/>
        <end position="195"/>
    </location>
</feature>
<evidence type="ECO:0000256" key="2">
    <source>
        <dbReference type="ARBA" id="ARBA00022475"/>
    </source>
</evidence>
<dbReference type="InterPro" id="IPR002898">
    <property type="entry name" value="MotA_ExbB_proton_chnl"/>
</dbReference>
<dbReference type="Pfam" id="PF01618">
    <property type="entry name" value="MotA_ExbB"/>
    <property type="match status" value="1"/>
</dbReference>
<feature type="domain" description="MotA/TolQ/ExbB proton channel" evidence="8">
    <location>
        <begin position="124"/>
        <end position="210"/>
    </location>
</feature>
<organism evidence="9 10">
    <name type="scientific">Campylobacter ureolyticus</name>
    <dbReference type="NCBI Taxonomy" id="827"/>
    <lineage>
        <taxon>Bacteria</taxon>
        <taxon>Pseudomonadati</taxon>
        <taxon>Campylobacterota</taxon>
        <taxon>Epsilonproteobacteria</taxon>
        <taxon>Campylobacterales</taxon>
        <taxon>Campylobacteraceae</taxon>
        <taxon>Campylobacter</taxon>
    </lineage>
</organism>
<comment type="similarity">
    <text evidence="6">Belongs to the exbB/tolQ family.</text>
</comment>
<protein>
    <recommendedName>
        <fullName evidence="8">MotA/TolQ/ExbB proton channel domain-containing protein</fullName>
    </recommendedName>
</protein>
<keyword evidence="6" id="KW-0813">Transport</keyword>
<accession>A0A2I1NCJ0</accession>
<dbReference type="RefSeq" id="WP_101636578.1">
    <property type="nucleotide sequence ID" value="NZ_PKHU01000001.1"/>
</dbReference>
<dbReference type="GO" id="GO:0015031">
    <property type="term" value="P:protein transport"/>
    <property type="evidence" value="ECO:0007669"/>
    <property type="project" value="UniProtKB-KW"/>
</dbReference>
<keyword evidence="4 7" id="KW-1133">Transmembrane helix</keyword>
<feature type="transmembrane region" description="Helical" evidence="7">
    <location>
        <begin position="53"/>
        <end position="70"/>
    </location>
</feature>
<keyword evidence="2" id="KW-1003">Cell membrane</keyword>
<evidence type="ECO:0000313" key="9">
    <source>
        <dbReference type="EMBL" id="PKZ30099.1"/>
    </source>
</evidence>
<evidence type="ECO:0000313" key="10">
    <source>
        <dbReference type="Proteomes" id="UP000234639"/>
    </source>
</evidence>
<feature type="transmembrane region" description="Helical" evidence="7">
    <location>
        <begin position="21"/>
        <end position="47"/>
    </location>
</feature>
<comment type="caution">
    <text evidence="9">The sequence shown here is derived from an EMBL/GenBank/DDBJ whole genome shotgun (WGS) entry which is preliminary data.</text>
</comment>
<keyword evidence="5 7" id="KW-0472">Membrane</keyword>
<dbReference type="GO" id="GO:0005886">
    <property type="term" value="C:plasma membrane"/>
    <property type="evidence" value="ECO:0007669"/>
    <property type="project" value="UniProtKB-SubCell"/>
</dbReference>
<dbReference type="AlphaFoldDB" id="A0A2I1NCJ0"/>
<proteinExistence type="inferred from homology"/>
<name>A0A2I1NCJ0_9BACT</name>